<evidence type="ECO:0000313" key="3">
    <source>
        <dbReference type="EMBL" id="KAG1547324.1"/>
    </source>
</evidence>
<name>A0A9P7CDH9_RHIOR</name>
<proteinExistence type="predicted"/>
<evidence type="ECO:0000313" key="4">
    <source>
        <dbReference type="Proteomes" id="UP000717996"/>
    </source>
</evidence>
<protein>
    <submittedName>
        <fullName evidence="3">Uncharacterized protein</fullName>
    </submittedName>
</protein>
<feature type="compositionally biased region" description="Basic and acidic residues" evidence="1">
    <location>
        <begin position="150"/>
        <end position="164"/>
    </location>
</feature>
<feature type="transmembrane region" description="Helical" evidence="2">
    <location>
        <begin position="116"/>
        <end position="138"/>
    </location>
</feature>
<keyword evidence="2" id="KW-0472">Membrane</keyword>
<evidence type="ECO:0000256" key="2">
    <source>
        <dbReference type="SAM" id="Phobius"/>
    </source>
</evidence>
<gene>
    <name evidence="3" type="ORF">G6F51_004337</name>
</gene>
<keyword evidence="2" id="KW-1133">Transmembrane helix</keyword>
<sequence>MTKQTKMHVSYKNHLYSSHSLSKSATYTISSLHLSSTTIPFTVSSSTLSSSSTHIDPTYAVSNDSNDDSKKQDASVNTGSVTCPAVGTEDRIITNPILDQNSISTNDNLPIRPAQIIILVIGLFAGIAFIITAMFLIYRKNNKKTKSNRGSKDGSHDKSKHDQENGSDFIPELVIAPSKKAADVQRELKEEDDKNRLVNDLSSTSGTLVDDRISGQSSFKREYMDHNRLQRDSWQTFVTCETAITEEVKDEERIVVNHSMPIMKAKRRKVPVYQAQLAHPLLIY</sequence>
<evidence type="ECO:0000256" key="1">
    <source>
        <dbReference type="SAM" id="MobiDB-lite"/>
    </source>
</evidence>
<accession>A0A9P7CDH9</accession>
<feature type="region of interest" description="Disordered" evidence="1">
    <location>
        <begin position="59"/>
        <end position="82"/>
    </location>
</feature>
<keyword evidence="2" id="KW-0812">Transmembrane</keyword>
<comment type="caution">
    <text evidence="3">The sequence shown here is derived from an EMBL/GenBank/DDBJ whole genome shotgun (WGS) entry which is preliminary data.</text>
</comment>
<organism evidence="3 4">
    <name type="scientific">Rhizopus oryzae</name>
    <name type="common">Mucormycosis agent</name>
    <name type="synonym">Rhizopus arrhizus var. delemar</name>
    <dbReference type="NCBI Taxonomy" id="64495"/>
    <lineage>
        <taxon>Eukaryota</taxon>
        <taxon>Fungi</taxon>
        <taxon>Fungi incertae sedis</taxon>
        <taxon>Mucoromycota</taxon>
        <taxon>Mucoromycotina</taxon>
        <taxon>Mucoromycetes</taxon>
        <taxon>Mucorales</taxon>
        <taxon>Mucorineae</taxon>
        <taxon>Rhizopodaceae</taxon>
        <taxon>Rhizopus</taxon>
    </lineage>
</organism>
<dbReference type="EMBL" id="JAANIT010000479">
    <property type="protein sequence ID" value="KAG1547324.1"/>
    <property type="molecule type" value="Genomic_DNA"/>
</dbReference>
<dbReference type="OrthoDB" id="2261518at2759"/>
<dbReference type="AlphaFoldDB" id="A0A9P7CDH9"/>
<reference evidence="3" key="1">
    <citation type="journal article" date="2020" name="Microb. Genom.">
        <title>Genetic diversity of clinical and environmental Mucorales isolates obtained from an investigation of mucormycosis cases among solid organ transplant recipients.</title>
        <authorList>
            <person name="Nguyen M.H."/>
            <person name="Kaul D."/>
            <person name="Muto C."/>
            <person name="Cheng S.J."/>
            <person name="Richter R.A."/>
            <person name="Bruno V.M."/>
            <person name="Liu G."/>
            <person name="Beyhan S."/>
            <person name="Sundermann A.J."/>
            <person name="Mounaud S."/>
            <person name="Pasculle A.W."/>
            <person name="Nierman W.C."/>
            <person name="Driscoll E."/>
            <person name="Cumbie R."/>
            <person name="Clancy C.J."/>
            <person name="Dupont C.L."/>
        </authorList>
    </citation>
    <scope>NUCLEOTIDE SEQUENCE</scope>
    <source>
        <strain evidence="3">GL16</strain>
    </source>
</reference>
<dbReference type="Proteomes" id="UP000717996">
    <property type="component" value="Unassembled WGS sequence"/>
</dbReference>
<feature type="region of interest" description="Disordered" evidence="1">
    <location>
        <begin position="144"/>
        <end position="170"/>
    </location>
</feature>